<dbReference type="OrthoDB" id="2138282at2759"/>
<name>A0A194V878_CYTMA</name>
<feature type="domain" description="CREG-like beta-barrel" evidence="3">
    <location>
        <begin position="58"/>
        <end position="283"/>
    </location>
</feature>
<dbReference type="AlphaFoldDB" id="A0A194V878"/>
<sequence length="316" mass="34686">MKLTTSLPAIVALSTAATATPLIPSPESPPKPDHHNLFTNPDQQHQDPSSKSDFRIPTSYESAVLGRRILALSPLATLSTVFPSENKDNTHTLEHRPDNLGGVPIGLMDYIADCGAEEEGNPTVLAIKIATSFKNVEAGSNMSISVDWVPPYPPEKRIQSSSPASWLRSWLGWGPAAAAAAGDEGQEHDQVLPPGYDPVPYSAANLPRFSLLGYLEDITPSSEAQAQALQSCFLKYHPDAKYWLPGNRIHASEWVRLVVTSVYWIGGFGDRAYIGWIPVEEWRNVTREEWEGVRLPGEKKHWKEWSVGAEGLGSEL</sequence>
<dbReference type="InterPro" id="IPR012349">
    <property type="entry name" value="Split_barrel_FMN-bd"/>
</dbReference>
<feature type="signal peptide" evidence="2">
    <location>
        <begin position="1"/>
        <end position="19"/>
    </location>
</feature>
<feature type="compositionally biased region" description="Basic and acidic residues" evidence="1">
    <location>
        <begin position="44"/>
        <end position="54"/>
    </location>
</feature>
<dbReference type="Proteomes" id="UP000078576">
    <property type="component" value="Unassembled WGS sequence"/>
</dbReference>
<dbReference type="SUPFAM" id="SSF50475">
    <property type="entry name" value="FMN-binding split barrel"/>
    <property type="match status" value="1"/>
</dbReference>
<evidence type="ECO:0000256" key="1">
    <source>
        <dbReference type="SAM" id="MobiDB-lite"/>
    </source>
</evidence>
<gene>
    <name evidence="4" type="ORF">VP1G_07366</name>
</gene>
<evidence type="ECO:0000256" key="2">
    <source>
        <dbReference type="SAM" id="SignalP"/>
    </source>
</evidence>
<reference evidence="5" key="1">
    <citation type="submission" date="2014-12" db="EMBL/GenBank/DDBJ databases">
        <title>Genome Sequence of Valsa Canker Pathogens Uncovers a Specific Adaption of Colonization on Woody Bark.</title>
        <authorList>
            <person name="Yin Z."/>
            <person name="Liu H."/>
            <person name="Gao X."/>
            <person name="Li Z."/>
            <person name="Song N."/>
            <person name="Ke X."/>
            <person name="Dai Q."/>
            <person name="Wu Y."/>
            <person name="Sun Y."/>
            <person name="Xu J.-R."/>
            <person name="Kang Z.K."/>
            <person name="Wang L."/>
            <person name="Huang L."/>
        </authorList>
    </citation>
    <scope>NUCLEOTIDE SEQUENCE [LARGE SCALE GENOMIC DNA]</scope>
    <source>
        <strain evidence="5">SXYL134</strain>
    </source>
</reference>
<evidence type="ECO:0000313" key="5">
    <source>
        <dbReference type="Proteomes" id="UP000078576"/>
    </source>
</evidence>
<organism evidence="4 5">
    <name type="scientific">Cytospora mali</name>
    <name type="common">Apple Valsa canker fungus</name>
    <name type="synonym">Valsa mali</name>
    <dbReference type="NCBI Taxonomy" id="578113"/>
    <lineage>
        <taxon>Eukaryota</taxon>
        <taxon>Fungi</taxon>
        <taxon>Dikarya</taxon>
        <taxon>Ascomycota</taxon>
        <taxon>Pezizomycotina</taxon>
        <taxon>Sordariomycetes</taxon>
        <taxon>Sordariomycetidae</taxon>
        <taxon>Diaporthales</taxon>
        <taxon>Cytosporaceae</taxon>
        <taxon>Cytospora</taxon>
    </lineage>
</organism>
<protein>
    <recommendedName>
        <fullName evidence="3">CREG-like beta-barrel domain-containing protein</fullName>
    </recommendedName>
</protein>
<dbReference type="PANTHER" id="PTHR37273:SF1">
    <property type="entry name" value="ADL397C-AP"/>
    <property type="match status" value="1"/>
</dbReference>
<accession>A0A194V878</accession>
<dbReference type="STRING" id="694573.A0A194V878"/>
<feature type="region of interest" description="Disordered" evidence="1">
    <location>
        <begin position="18"/>
        <end position="55"/>
    </location>
</feature>
<feature type="chain" id="PRO_5008266251" description="CREG-like beta-barrel domain-containing protein" evidence="2">
    <location>
        <begin position="20"/>
        <end position="316"/>
    </location>
</feature>
<evidence type="ECO:0000259" key="3">
    <source>
        <dbReference type="Pfam" id="PF13883"/>
    </source>
</evidence>
<dbReference type="Pfam" id="PF13883">
    <property type="entry name" value="CREG_beta-barrel"/>
    <property type="match status" value="1"/>
</dbReference>
<keyword evidence="5" id="KW-1185">Reference proteome</keyword>
<dbReference type="Gene3D" id="2.30.110.10">
    <property type="entry name" value="Electron Transport, Fmn-binding Protein, Chain A"/>
    <property type="match status" value="1"/>
</dbReference>
<dbReference type="EMBL" id="KN714744">
    <property type="protein sequence ID" value="KUI60155.1"/>
    <property type="molecule type" value="Genomic_DNA"/>
</dbReference>
<dbReference type="PANTHER" id="PTHR37273">
    <property type="entry name" value="CHROMOSOME 8, WHOLE GENOME SHOTGUN SEQUENCE"/>
    <property type="match status" value="1"/>
</dbReference>
<evidence type="ECO:0000313" key="4">
    <source>
        <dbReference type="EMBL" id="KUI60155.1"/>
    </source>
</evidence>
<proteinExistence type="predicted"/>
<keyword evidence="2" id="KW-0732">Signal</keyword>
<dbReference type="InterPro" id="IPR055343">
    <property type="entry name" value="CREG_beta-barrel"/>
</dbReference>